<keyword evidence="1" id="KW-0560">Oxidoreductase</keyword>
<feature type="binding site" evidence="1">
    <location>
        <position position="248"/>
    </location>
    <ligand>
        <name>Fe cation</name>
        <dbReference type="ChEBI" id="CHEBI:24875"/>
    </ligand>
</feature>
<feature type="transmembrane region" description="Helical" evidence="1">
    <location>
        <begin position="84"/>
        <end position="115"/>
    </location>
</feature>
<dbReference type="GO" id="GO:0003834">
    <property type="term" value="F:beta-carotene 15,15'-dioxygenase activity"/>
    <property type="evidence" value="ECO:0007669"/>
    <property type="project" value="UniProtKB-EC"/>
</dbReference>
<evidence type="ECO:0000313" key="2">
    <source>
        <dbReference type="EMBL" id="MFC7125904.1"/>
    </source>
</evidence>
<keyword evidence="1" id="KW-0223">Dioxygenase</keyword>
<comment type="caution">
    <text evidence="2">The sequence shown here is derived from an EMBL/GenBank/DDBJ whole genome shotgun (WGS) entry which is preliminary data.</text>
</comment>
<comment type="catalytic activity">
    <reaction evidence="1">
        <text>all-trans-beta-carotene + O2 = 2 all-trans-retinal</text>
        <dbReference type="Rhea" id="RHEA:32887"/>
        <dbReference type="ChEBI" id="CHEBI:15379"/>
        <dbReference type="ChEBI" id="CHEBI:17579"/>
        <dbReference type="ChEBI" id="CHEBI:17898"/>
        <dbReference type="EC" id="1.13.11.63"/>
    </reaction>
</comment>
<feature type="transmembrane region" description="Helical" evidence="1">
    <location>
        <begin position="12"/>
        <end position="37"/>
    </location>
</feature>
<dbReference type="Pfam" id="PF15461">
    <property type="entry name" value="BCD"/>
    <property type="match status" value="1"/>
</dbReference>
<feature type="binding site" evidence="1">
    <location>
        <position position="114"/>
    </location>
    <ligand>
        <name>Fe cation</name>
        <dbReference type="ChEBI" id="CHEBI:24875"/>
    </ligand>
</feature>
<dbReference type="EC" id="1.13.11.63" evidence="1"/>
<dbReference type="HAMAP" id="MF_02093">
    <property type="entry name" value="Beta_carotene_diox"/>
    <property type="match status" value="1"/>
</dbReference>
<accession>A0ABD5X5X7</accession>
<comment type="function">
    <text evidence="1">Catalyzes the cleavage of beta-carotene at its central double bond (15,15') to yield two molecules of all-trans-retinal.</text>
</comment>
<feature type="transmembrane region" description="Helical" evidence="1">
    <location>
        <begin position="43"/>
        <end position="64"/>
    </location>
</feature>
<dbReference type="AlphaFoldDB" id="A0ABD5X5X7"/>
<dbReference type="NCBIfam" id="TIGR03753">
    <property type="entry name" value="blh_monoox"/>
    <property type="match status" value="1"/>
</dbReference>
<keyword evidence="1" id="KW-1003">Cell membrane</keyword>
<feature type="binding site" evidence="1">
    <location>
        <position position="57"/>
    </location>
    <ligand>
        <name>Fe cation</name>
        <dbReference type="ChEBI" id="CHEBI:24875"/>
    </ligand>
</feature>
<sequence length="349" mass="37864">MTGHTENVRRQLIRVTIVPGWVILVAVTLLFAAGLTLPLEYQFVPLVASVALLGLPHGAVDHLAPTRVRGRTATGRSFVAVGALYAVVGGLYAVIWFVVPIVGFVSFIMVTWLHWGQGEVHSLLALLGLEHLGTPSQRALTGLARGTLPMLVPLVAFPDQYQLIAKTLVGLFAASTLGPIDIVFSPTGRFVVGLLVTTLLIASLAVGYHRATRRRDWIVDVAEVCLLVGFFALVPPILAVGLYFTCWHSLRHIGRLLAIDPGARRALNARQYGTALARFGRDAAPLTAISLAFLGIFYWFVPVSPGTLSEWVGLYLVLIAALTVPHVVVVTWLDYEQDVWTAQPVQLTE</sequence>
<dbReference type="GO" id="GO:0005506">
    <property type="term" value="F:iron ion binding"/>
    <property type="evidence" value="ECO:0007669"/>
    <property type="project" value="UniProtKB-UniRule"/>
</dbReference>
<comment type="similarity">
    <text evidence="1">Belongs to the Brp/Blh beta-carotene diooxygenase family.</text>
</comment>
<feature type="transmembrane region" description="Helical" evidence="1">
    <location>
        <begin position="190"/>
        <end position="209"/>
    </location>
</feature>
<keyword evidence="1" id="KW-0472">Membrane</keyword>
<dbReference type="GO" id="GO:0016121">
    <property type="term" value="P:carotene catabolic process"/>
    <property type="evidence" value="ECO:0007669"/>
    <property type="project" value="UniProtKB-UniRule"/>
</dbReference>
<dbReference type="Proteomes" id="UP001596414">
    <property type="component" value="Unassembled WGS sequence"/>
</dbReference>
<name>A0ABD5X5X7_9EURY</name>
<dbReference type="EMBL" id="JBHSZQ010000011">
    <property type="protein sequence ID" value="MFC7125904.1"/>
    <property type="molecule type" value="Genomic_DNA"/>
</dbReference>
<dbReference type="GO" id="GO:0005886">
    <property type="term" value="C:plasma membrane"/>
    <property type="evidence" value="ECO:0007669"/>
    <property type="project" value="UniProtKB-SubCell"/>
</dbReference>
<proteinExistence type="inferred from homology"/>
<comment type="subcellular location">
    <subcellularLocation>
        <location evidence="1">Cell membrane</location>
        <topology evidence="1">Multi-pass membrane protein</topology>
    </subcellularLocation>
</comment>
<gene>
    <name evidence="2" type="ORF">ACFQJ7_07595</name>
</gene>
<organism evidence="2 3">
    <name type="scientific">Halovenus rubra</name>
    <dbReference type="NCBI Taxonomy" id="869890"/>
    <lineage>
        <taxon>Archaea</taxon>
        <taxon>Methanobacteriati</taxon>
        <taxon>Methanobacteriota</taxon>
        <taxon>Stenosarchaea group</taxon>
        <taxon>Halobacteria</taxon>
        <taxon>Halobacteriales</taxon>
        <taxon>Haloarculaceae</taxon>
        <taxon>Halovenus</taxon>
    </lineage>
</organism>
<feature type="transmembrane region" description="Helical" evidence="1">
    <location>
        <begin position="283"/>
        <end position="301"/>
    </location>
</feature>
<feature type="transmembrane region" description="Helical" evidence="1">
    <location>
        <begin position="313"/>
        <end position="333"/>
    </location>
</feature>
<feature type="transmembrane region" description="Helical" evidence="1">
    <location>
        <begin position="221"/>
        <end position="244"/>
    </location>
</feature>
<feature type="transmembrane region" description="Helical" evidence="1">
    <location>
        <begin position="163"/>
        <end position="184"/>
    </location>
</feature>
<dbReference type="RefSeq" id="WP_267638054.1">
    <property type="nucleotide sequence ID" value="NZ_JAODIY010000011.1"/>
</dbReference>
<keyword evidence="1" id="KW-0812">Transmembrane</keyword>
<keyword evidence="1" id="KW-1133">Transmembrane helix</keyword>
<feature type="binding site" evidence="1">
    <location>
        <position position="252"/>
    </location>
    <ligand>
        <name>Fe cation</name>
        <dbReference type="ChEBI" id="CHEBI:24875"/>
    </ligand>
</feature>
<keyword evidence="1" id="KW-0408">Iron</keyword>
<dbReference type="InterPro" id="IPR022270">
    <property type="entry name" value="Blh_diox"/>
</dbReference>
<protein>
    <recommendedName>
        <fullName evidence="1">Probable beta-carotene 15,15'-dioxygenase</fullName>
        <ecNumber evidence="1">1.13.11.63</ecNumber>
    </recommendedName>
</protein>
<reference evidence="2 3" key="1">
    <citation type="journal article" date="2014" name="Int. J. Syst. Evol. Microbiol.">
        <title>Complete genome sequence of Corynebacterium casei LMG S-19264T (=DSM 44701T), isolated from a smear-ripened cheese.</title>
        <authorList>
            <consortium name="US DOE Joint Genome Institute (JGI-PGF)"/>
            <person name="Walter F."/>
            <person name="Albersmeier A."/>
            <person name="Kalinowski J."/>
            <person name="Ruckert C."/>
        </authorList>
    </citation>
    <scope>NUCLEOTIDE SEQUENCE [LARGE SCALE GENOMIC DNA]</scope>
    <source>
        <strain evidence="2 3">CGMCC 4.7215</strain>
    </source>
</reference>
<evidence type="ECO:0000313" key="3">
    <source>
        <dbReference type="Proteomes" id="UP001596414"/>
    </source>
</evidence>
<evidence type="ECO:0000256" key="1">
    <source>
        <dbReference type="HAMAP-Rule" id="MF_02093"/>
    </source>
</evidence>
<dbReference type="GO" id="GO:0010436">
    <property type="term" value="F:carotenoid dioxygenase activity"/>
    <property type="evidence" value="ECO:0007669"/>
    <property type="project" value="UniProtKB-UniRule"/>
</dbReference>
<keyword evidence="1" id="KW-0479">Metal-binding</keyword>
<comment type="cofactor">
    <cofactor evidence="1">
        <name>Fe(2+)</name>
        <dbReference type="ChEBI" id="CHEBI:29033"/>
    </cofactor>
</comment>